<dbReference type="PIRSF" id="PIRSF000495">
    <property type="entry name" value="Amidotransf_hisH"/>
    <property type="match status" value="1"/>
</dbReference>
<comment type="catalytic activity">
    <reaction evidence="8 10">
        <text>5-[(5-phospho-1-deoxy-D-ribulos-1-ylimino)methylamino]-1-(5-phospho-beta-D-ribosyl)imidazole-4-carboxamide + L-glutamine = D-erythro-1-(imidazol-4-yl)glycerol 3-phosphate + 5-amino-1-(5-phospho-beta-D-ribosyl)imidazole-4-carboxamide + L-glutamate + H(+)</text>
        <dbReference type="Rhea" id="RHEA:24793"/>
        <dbReference type="ChEBI" id="CHEBI:15378"/>
        <dbReference type="ChEBI" id="CHEBI:29985"/>
        <dbReference type="ChEBI" id="CHEBI:58278"/>
        <dbReference type="ChEBI" id="CHEBI:58359"/>
        <dbReference type="ChEBI" id="CHEBI:58475"/>
        <dbReference type="ChEBI" id="CHEBI:58525"/>
        <dbReference type="EC" id="4.3.2.10"/>
    </reaction>
</comment>
<dbReference type="NCBIfam" id="TIGR01855">
    <property type="entry name" value="IMP_synth_hisH"/>
    <property type="match status" value="1"/>
</dbReference>
<keyword evidence="13" id="KW-1185">Reference proteome</keyword>
<dbReference type="Proteomes" id="UP001416858">
    <property type="component" value="Unassembled WGS sequence"/>
</dbReference>
<proteinExistence type="inferred from homology"/>
<feature type="active site" evidence="10">
    <location>
        <position position="183"/>
    </location>
</feature>
<dbReference type="SUPFAM" id="SSF52317">
    <property type="entry name" value="Class I glutamine amidotransferase-like"/>
    <property type="match status" value="1"/>
</dbReference>
<comment type="pathway">
    <text evidence="1 10">Amino-acid biosynthesis; L-histidine biosynthesis; L-histidine from 5-phospho-alpha-D-ribose 1-diphosphate: step 5/9.</text>
</comment>
<dbReference type="EC" id="4.3.2.10" evidence="10"/>
<evidence type="ECO:0000256" key="2">
    <source>
        <dbReference type="ARBA" id="ARBA00011152"/>
    </source>
</evidence>
<dbReference type="PROSITE" id="PS51274">
    <property type="entry name" value="GATASE_COBBQ"/>
    <property type="match status" value="1"/>
</dbReference>
<evidence type="ECO:0000256" key="3">
    <source>
        <dbReference type="ARBA" id="ARBA00022605"/>
    </source>
</evidence>
<keyword evidence="7 10" id="KW-0456">Lyase</keyword>
<dbReference type="EC" id="3.5.1.2" evidence="10"/>
<dbReference type="RefSeq" id="WP_345684148.1">
    <property type="nucleotide sequence ID" value="NZ_BAABRO010000005.1"/>
</dbReference>
<feature type="active site" description="Nucleophile" evidence="10">
    <location>
        <position position="79"/>
    </location>
</feature>
<evidence type="ECO:0000313" key="12">
    <source>
        <dbReference type="EMBL" id="GAA5507272.1"/>
    </source>
</evidence>
<keyword evidence="5 10" id="KW-0315">Glutamine amidotransferase</keyword>
<evidence type="ECO:0000256" key="10">
    <source>
        <dbReference type="HAMAP-Rule" id="MF_00278"/>
    </source>
</evidence>
<comment type="caution">
    <text evidence="12">The sequence shown here is derived from an EMBL/GenBank/DDBJ whole genome shotgun (WGS) entry which is preliminary data.</text>
</comment>
<dbReference type="InterPro" id="IPR010139">
    <property type="entry name" value="Imidazole-glycPsynth_HisH"/>
</dbReference>
<dbReference type="PROSITE" id="PS51273">
    <property type="entry name" value="GATASE_TYPE_1"/>
    <property type="match status" value="1"/>
</dbReference>
<name>A0ABP9VQ48_9BACT</name>
<dbReference type="Pfam" id="PF00117">
    <property type="entry name" value="GATase"/>
    <property type="match status" value="1"/>
</dbReference>
<comment type="catalytic activity">
    <reaction evidence="9 10">
        <text>L-glutamine + H2O = L-glutamate + NH4(+)</text>
        <dbReference type="Rhea" id="RHEA:15889"/>
        <dbReference type="ChEBI" id="CHEBI:15377"/>
        <dbReference type="ChEBI" id="CHEBI:28938"/>
        <dbReference type="ChEBI" id="CHEBI:29985"/>
        <dbReference type="ChEBI" id="CHEBI:58359"/>
        <dbReference type="EC" id="3.5.1.2"/>
    </reaction>
</comment>
<keyword evidence="6 10" id="KW-0368">Histidine biosynthesis</keyword>
<organism evidence="12 13">
    <name type="scientific">Novipirellula caenicola</name>
    <dbReference type="NCBI Taxonomy" id="1536901"/>
    <lineage>
        <taxon>Bacteria</taxon>
        <taxon>Pseudomonadati</taxon>
        <taxon>Planctomycetota</taxon>
        <taxon>Planctomycetia</taxon>
        <taxon>Pirellulales</taxon>
        <taxon>Pirellulaceae</taxon>
        <taxon>Novipirellula</taxon>
    </lineage>
</organism>
<evidence type="ECO:0000256" key="6">
    <source>
        <dbReference type="ARBA" id="ARBA00023102"/>
    </source>
</evidence>
<reference evidence="12 13" key="1">
    <citation type="submission" date="2024-02" db="EMBL/GenBank/DDBJ databases">
        <title>Rhodopirellula caenicola NBRC 110016.</title>
        <authorList>
            <person name="Ichikawa N."/>
            <person name="Katano-Makiyama Y."/>
            <person name="Hidaka K."/>
        </authorList>
    </citation>
    <scope>NUCLEOTIDE SEQUENCE [LARGE SCALE GENOMIC DNA]</scope>
    <source>
        <strain evidence="12 13">NBRC 110016</strain>
    </source>
</reference>
<keyword evidence="10" id="KW-0963">Cytoplasm</keyword>
<accession>A0ABP9VQ48</accession>
<dbReference type="InterPro" id="IPR029062">
    <property type="entry name" value="Class_I_gatase-like"/>
</dbReference>
<evidence type="ECO:0000256" key="5">
    <source>
        <dbReference type="ARBA" id="ARBA00022962"/>
    </source>
</evidence>
<protein>
    <recommendedName>
        <fullName evidence="10">Imidazole glycerol phosphate synthase subunit HisH</fullName>
        <ecNumber evidence="10">4.3.2.10</ecNumber>
    </recommendedName>
    <alternativeName>
        <fullName evidence="10">IGP synthase glutaminase subunit</fullName>
        <ecNumber evidence="10">3.5.1.2</ecNumber>
    </alternativeName>
    <alternativeName>
        <fullName evidence="10">IGP synthase subunit HisH</fullName>
    </alternativeName>
    <alternativeName>
        <fullName evidence="10">ImGP synthase subunit HisH</fullName>
        <shortName evidence="10">IGPS subunit HisH</shortName>
    </alternativeName>
</protein>
<dbReference type="InterPro" id="IPR017926">
    <property type="entry name" value="GATASE"/>
</dbReference>
<evidence type="ECO:0000256" key="1">
    <source>
        <dbReference type="ARBA" id="ARBA00005091"/>
    </source>
</evidence>
<dbReference type="PANTHER" id="PTHR42701">
    <property type="entry name" value="IMIDAZOLE GLYCEROL PHOSPHATE SYNTHASE SUBUNIT HISH"/>
    <property type="match status" value="1"/>
</dbReference>
<dbReference type="EMBL" id="BAABRO010000005">
    <property type="protein sequence ID" value="GAA5507272.1"/>
    <property type="molecule type" value="Genomic_DNA"/>
</dbReference>
<feature type="active site" evidence="10">
    <location>
        <position position="185"/>
    </location>
</feature>
<evidence type="ECO:0000313" key="13">
    <source>
        <dbReference type="Proteomes" id="UP001416858"/>
    </source>
</evidence>
<evidence type="ECO:0000256" key="9">
    <source>
        <dbReference type="ARBA" id="ARBA00049534"/>
    </source>
</evidence>
<dbReference type="PANTHER" id="PTHR42701:SF1">
    <property type="entry name" value="IMIDAZOLE GLYCEROL PHOSPHATE SYNTHASE SUBUNIT HISH"/>
    <property type="match status" value="1"/>
</dbReference>
<comment type="function">
    <text evidence="10">IGPS catalyzes the conversion of PRFAR and glutamine to IGP, AICAR and glutamate. The HisH subunit catalyzes the hydrolysis of glutamine to glutamate and ammonia as part of the synthesis of IGP and AICAR. The resulting ammonia molecule is channeled to the active site of HisF.</text>
</comment>
<evidence type="ECO:0000256" key="8">
    <source>
        <dbReference type="ARBA" id="ARBA00047838"/>
    </source>
</evidence>
<evidence type="ECO:0000256" key="4">
    <source>
        <dbReference type="ARBA" id="ARBA00022801"/>
    </source>
</evidence>
<evidence type="ECO:0000256" key="7">
    <source>
        <dbReference type="ARBA" id="ARBA00023239"/>
    </source>
</evidence>
<gene>
    <name evidence="10 12" type="primary">hisH</name>
    <name evidence="12" type="ORF">Rcae01_02727</name>
</gene>
<dbReference type="CDD" id="cd01748">
    <property type="entry name" value="GATase1_IGP_Synthase"/>
    <property type="match status" value="1"/>
</dbReference>
<evidence type="ECO:0000259" key="11">
    <source>
        <dbReference type="Pfam" id="PF00117"/>
    </source>
</evidence>
<sequence>MITIVDYQMGNLRSVQKGIERVGGSARISSDPQEIANAEKLILPGVGAFGDAMTEIRRRDLAGPIRDFIDSGKPFLGICLGLQLLFERGFEHGEHEGLGVLKGDVVRFELPSSYKVPHMGWNTVTHQTEPPLLKDISPEAHFYFVHSYYVRPADPAVVALTCDYGGPFCAMVWRDNLFATQFHPEKSQADGLKLLSAFSSLPTGNEVTA</sequence>
<dbReference type="HAMAP" id="MF_00278">
    <property type="entry name" value="HisH"/>
    <property type="match status" value="1"/>
</dbReference>
<dbReference type="Gene3D" id="3.40.50.880">
    <property type="match status" value="1"/>
</dbReference>
<comment type="subcellular location">
    <subcellularLocation>
        <location evidence="10">Cytoplasm</location>
    </subcellularLocation>
</comment>
<feature type="domain" description="Glutamine amidotransferase" evidence="11">
    <location>
        <begin position="31"/>
        <end position="189"/>
    </location>
</feature>
<keyword evidence="4 10" id="KW-0378">Hydrolase</keyword>
<comment type="subunit">
    <text evidence="2 10">Heterodimer of HisH and HisF.</text>
</comment>
<keyword evidence="3 10" id="KW-0028">Amino-acid biosynthesis</keyword>